<name>A0A124ED57_9ACTN</name>
<proteinExistence type="predicted"/>
<protein>
    <recommendedName>
        <fullName evidence="1">DUF2470 domain-containing protein</fullName>
    </recommendedName>
</protein>
<evidence type="ECO:0000313" key="2">
    <source>
        <dbReference type="EMBL" id="KUH39711.1"/>
    </source>
</evidence>
<gene>
    <name evidence="2" type="ORF">ATE80_06170</name>
</gene>
<comment type="caution">
    <text evidence="2">The sequence shown here is derived from an EMBL/GenBank/DDBJ whole genome shotgun (WGS) entry which is preliminary data.</text>
</comment>
<dbReference type="EMBL" id="LNSV01000009">
    <property type="protein sequence ID" value="KUH39711.1"/>
    <property type="molecule type" value="Genomic_DNA"/>
</dbReference>
<dbReference type="Gene3D" id="3.20.180.10">
    <property type="entry name" value="PNP-oxidase-like"/>
    <property type="match status" value="1"/>
</dbReference>
<evidence type="ECO:0000313" key="3">
    <source>
        <dbReference type="Proteomes" id="UP000054011"/>
    </source>
</evidence>
<accession>A0A124ED57</accession>
<dbReference type="Proteomes" id="UP000054011">
    <property type="component" value="Unassembled WGS sequence"/>
</dbReference>
<dbReference type="SUPFAM" id="SSF50475">
    <property type="entry name" value="FMN-binding split barrel"/>
    <property type="match status" value="1"/>
</dbReference>
<dbReference type="STRING" id="936756.ATE80_06170"/>
<dbReference type="RefSeq" id="WP_058941105.1">
    <property type="nucleotide sequence ID" value="NZ_LNSV01000009.1"/>
</dbReference>
<sequence length="235" mass="25267">MPSAAERTRTLVQGTCSAVMLIPGATAPLLDQLAPDARAVGPDGEILLLYPADSPAVRAATHAQDDELPAVLELTDVAPVAVPNRVRGRAWASGRLTVLPGVAAEPGHTMLRLEVGDLYVDDLWGADPVDPREFARAVPDPLRHHETELLQHLAAAHDGQMLTLTALLGERAGTGPSAVRGVVPLALDRFGLRIRCRDADRRTFDARFDFPEPARDVHGLRRAMHALFEAAAQED</sequence>
<evidence type="ECO:0000259" key="1">
    <source>
        <dbReference type="Pfam" id="PF10615"/>
    </source>
</evidence>
<dbReference type="Pfam" id="PF10615">
    <property type="entry name" value="DUF2470"/>
    <property type="match status" value="1"/>
</dbReference>
<dbReference type="InterPro" id="IPR019595">
    <property type="entry name" value="DUF2470"/>
</dbReference>
<organism evidence="2 3">
    <name type="scientific">Streptomyces kanasensis</name>
    <dbReference type="NCBI Taxonomy" id="936756"/>
    <lineage>
        <taxon>Bacteria</taxon>
        <taxon>Bacillati</taxon>
        <taxon>Actinomycetota</taxon>
        <taxon>Actinomycetes</taxon>
        <taxon>Kitasatosporales</taxon>
        <taxon>Streptomycetaceae</taxon>
        <taxon>Streptomyces</taxon>
    </lineage>
</organism>
<keyword evidence="3" id="KW-1185">Reference proteome</keyword>
<dbReference type="OrthoDB" id="3381348at2"/>
<reference evidence="2 3" key="1">
    <citation type="submission" date="2015-11" db="EMBL/GenBank/DDBJ databases">
        <title>Genome-wide analysis reveals the secondary metabolome in Streptomyces kanasensis ZX01.</title>
        <authorList>
            <person name="Zhang G."/>
            <person name="Han L."/>
            <person name="Feng J."/>
            <person name="Zhang X."/>
        </authorList>
    </citation>
    <scope>NUCLEOTIDE SEQUENCE [LARGE SCALE GENOMIC DNA]</scope>
    <source>
        <strain evidence="2 3">ZX01</strain>
    </source>
</reference>
<feature type="domain" description="DUF2470" evidence="1">
    <location>
        <begin position="148"/>
        <end position="226"/>
    </location>
</feature>
<dbReference type="AlphaFoldDB" id="A0A124ED57"/>
<dbReference type="InterPro" id="IPR037119">
    <property type="entry name" value="Haem_oxidase_HugZ-like_sf"/>
</dbReference>